<dbReference type="AlphaFoldDB" id="A0A6H1ZZE9"/>
<dbReference type="Gene3D" id="3.40.50.1000">
    <property type="entry name" value="HAD superfamily/HAD-like"/>
    <property type="match status" value="1"/>
</dbReference>
<dbReference type="PANTHER" id="PTHR35134:SF2">
    <property type="entry name" value="NUCLEOTIDASE YQFW-RELATED"/>
    <property type="match status" value="1"/>
</dbReference>
<dbReference type="GO" id="GO:0008253">
    <property type="term" value="F:5'-nucleotidase activity"/>
    <property type="evidence" value="ECO:0007669"/>
    <property type="project" value="InterPro"/>
</dbReference>
<protein>
    <recommendedName>
        <fullName evidence="2">Nucleotidase</fullName>
    </recommendedName>
</protein>
<accession>A0A6H1ZZE9</accession>
<dbReference type="SUPFAM" id="SSF56784">
    <property type="entry name" value="HAD-like"/>
    <property type="match status" value="1"/>
</dbReference>
<sequence>MNYTKKLSIGVDIDESICHLAQDILDILNNKNNTNHTLSDITRYEFGKCISVSDSDINYAVKKAIYSNPKPIKHASDVINLLGSYGDIFFLTKRKHDERDVTIKLLKDIGIKTQYALFTECDKPAVINRLSIDYMIEDRAKHAEDIAFGTNCTTLLLDRPWNRHAAIHSRILRVFDWKDIMIYFLGKI</sequence>
<dbReference type="EMBL" id="MT144371">
    <property type="protein sequence ID" value="QJA52832.1"/>
    <property type="molecule type" value="Genomic_DNA"/>
</dbReference>
<dbReference type="Pfam" id="PF06941">
    <property type="entry name" value="NT5C"/>
    <property type="match status" value="1"/>
</dbReference>
<name>A0A6H1ZZE9_9ZZZZ</name>
<evidence type="ECO:0000313" key="1">
    <source>
        <dbReference type="EMBL" id="QJA52832.1"/>
    </source>
</evidence>
<dbReference type="InterPro" id="IPR023214">
    <property type="entry name" value="HAD_sf"/>
</dbReference>
<reference evidence="1" key="1">
    <citation type="submission" date="2020-03" db="EMBL/GenBank/DDBJ databases">
        <title>The deep terrestrial virosphere.</title>
        <authorList>
            <person name="Holmfeldt K."/>
            <person name="Nilsson E."/>
            <person name="Simone D."/>
            <person name="Lopez-Fernandez M."/>
            <person name="Wu X."/>
            <person name="de Brujin I."/>
            <person name="Lundin D."/>
            <person name="Andersson A."/>
            <person name="Bertilsson S."/>
            <person name="Dopson M."/>
        </authorList>
    </citation>
    <scope>NUCLEOTIDE SEQUENCE</scope>
    <source>
        <strain evidence="1">TM448A03034</strain>
    </source>
</reference>
<proteinExistence type="predicted"/>
<dbReference type="InterPro" id="IPR010708">
    <property type="entry name" value="5'(3')-deoxyribonucleotidase"/>
</dbReference>
<dbReference type="InterPro" id="IPR036412">
    <property type="entry name" value="HAD-like_sf"/>
</dbReference>
<dbReference type="PANTHER" id="PTHR35134">
    <property type="entry name" value="NUCLEOTIDASE YQFW-RELATED"/>
    <property type="match status" value="1"/>
</dbReference>
<dbReference type="InterPro" id="IPR052419">
    <property type="entry name" value="5_3-deoxyribonucleotidase-like"/>
</dbReference>
<gene>
    <name evidence="1" type="ORF">TM448A03034_0011</name>
</gene>
<evidence type="ECO:0008006" key="2">
    <source>
        <dbReference type="Google" id="ProtNLM"/>
    </source>
</evidence>
<organism evidence="1">
    <name type="scientific">viral metagenome</name>
    <dbReference type="NCBI Taxonomy" id="1070528"/>
    <lineage>
        <taxon>unclassified sequences</taxon>
        <taxon>metagenomes</taxon>
        <taxon>organismal metagenomes</taxon>
    </lineage>
</organism>
<dbReference type="GO" id="GO:0009264">
    <property type="term" value="P:deoxyribonucleotide catabolic process"/>
    <property type="evidence" value="ECO:0007669"/>
    <property type="project" value="InterPro"/>
</dbReference>